<dbReference type="SMART" id="SM00382">
    <property type="entry name" value="AAA"/>
    <property type="match status" value="1"/>
</dbReference>
<evidence type="ECO:0000256" key="6">
    <source>
        <dbReference type="ARBA" id="ARBA00023136"/>
    </source>
</evidence>
<dbReference type="InterPro" id="IPR003439">
    <property type="entry name" value="ABC_transporter-like_ATP-bd"/>
</dbReference>
<comment type="subcellular location">
    <subcellularLocation>
        <location evidence="1">Cell membrane</location>
        <topology evidence="1">Peripheral membrane protein</topology>
    </subcellularLocation>
</comment>
<dbReference type="PROSITE" id="PS00211">
    <property type="entry name" value="ABC_TRANSPORTER_1"/>
    <property type="match status" value="1"/>
</dbReference>
<evidence type="ECO:0000256" key="3">
    <source>
        <dbReference type="ARBA" id="ARBA00022475"/>
    </source>
</evidence>
<dbReference type="InterPro" id="IPR017871">
    <property type="entry name" value="ABC_transporter-like_CS"/>
</dbReference>
<keyword evidence="6" id="KW-0472">Membrane</keyword>
<feature type="domain" description="ABC transporter" evidence="7">
    <location>
        <begin position="3"/>
        <end position="275"/>
    </location>
</feature>
<dbReference type="PROSITE" id="PS50893">
    <property type="entry name" value="ABC_TRANSPORTER_2"/>
    <property type="match status" value="1"/>
</dbReference>
<dbReference type="SUPFAM" id="SSF52540">
    <property type="entry name" value="P-loop containing nucleoside triphosphate hydrolases"/>
    <property type="match status" value="1"/>
</dbReference>
<dbReference type="PANTHER" id="PTHR43297:SF2">
    <property type="entry name" value="DIPEPTIDE TRANSPORT ATP-BINDING PROTEIN DPPD"/>
    <property type="match status" value="1"/>
</dbReference>
<comment type="caution">
    <text evidence="8">The sequence shown here is derived from an EMBL/GenBank/DDBJ whole genome shotgun (WGS) entry which is preliminary data.</text>
</comment>
<dbReference type="InterPro" id="IPR003593">
    <property type="entry name" value="AAA+_ATPase"/>
</dbReference>
<proteinExistence type="predicted"/>
<evidence type="ECO:0000256" key="1">
    <source>
        <dbReference type="ARBA" id="ARBA00004202"/>
    </source>
</evidence>
<dbReference type="OrthoDB" id="18209at2157"/>
<keyword evidence="4" id="KW-0547">Nucleotide-binding</keyword>
<dbReference type="PANTHER" id="PTHR43297">
    <property type="entry name" value="OLIGOPEPTIDE TRANSPORT ATP-BINDING PROTEIN APPD"/>
    <property type="match status" value="1"/>
</dbReference>
<organism evidence="8 10">
    <name type="scientific">Halarchaeum rubridurum</name>
    <dbReference type="NCBI Taxonomy" id="489911"/>
    <lineage>
        <taxon>Archaea</taxon>
        <taxon>Methanobacteriati</taxon>
        <taxon>Methanobacteriota</taxon>
        <taxon>Stenosarchaea group</taxon>
        <taxon>Halobacteria</taxon>
        <taxon>Halobacteriales</taxon>
        <taxon>Halobacteriaceae</taxon>
    </lineage>
</organism>
<dbReference type="Proteomes" id="UP000614609">
    <property type="component" value="Unassembled WGS sequence"/>
</dbReference>
<reference evidence="8" key="1">
    <citation type="journal article" date="2014" name="Int. J. Syst. Evol. Microbiol.">
        <title>Complete genome sequence of Corynebacterium casei LMG S-19264T (=DSM 44701T), isolated from a smear-ripened cheese.</title>
        <authorList>
            <consortium name="US DOE Joint Genome Institute (JGI-PGF)"/>
            <person name="Walter F."/>
            <person name="Albersmeier A."/>
            <person name="Kalinowski J."/>
            <person name="Ruckert C."/>
        </authorList>
    </citation>
    <scope>NUCLEOTIDE SEQUENCE</scope>
    <source>
        <strain evidence="8">JCM 16108</strain>
    </source>
</reference>
<evidence type="ECO:0000256" key="5">
    <source>
        <dbReference type="ARBA" id="ARBA00022840"/>
    </source>
</evidence>
<reference evidence="9" key="3">
    <citation type="submission" date="2021-03" db="EMBL/GenBank/DDBJ databases">
        <title>Genomic Encyclopedia of Type Strains, Phase IV (KMG-IV): sequencing the most valuable type-strain genomes for metagenomic binning, comparative biology and taxonomic classification.</title>
        <authorList>
            <person name="Goeker M."/>
        </authorList>
    </citation>
    <scope>NUCLEOTIDE SEQUENCE</scope>
    <source>
        <strain evidence="9">DSM 22443</strain>
    </source>
</reference>
<evidence type="ECO:0000259" key="7">
    <source>
        <dbReference type="PROSITE" id="PS50893"/>
    </source>
</evidence>
<evidence type="ECO:0000256" key="2">
    <source>
        <dbReference type="ARBA" id="ARBA00022448"/>
    </source>
</evidence>
<dbReference type="Proteomes" id="UP000765891">
    <property type="component" value="Unassembled WGS sequence"/>
</dbReference>
<evidence type="ECO:0000313" key="9">
    <source>
        <dbReference type="EMBL" id="MBP1955400.1"/>
    </source>
</evidence>
<evidence type="ECO:0000313" key="8">
    <source>
        <dbReference type="EMBL" id="GGM72106.1"/>
    </source>
</evidence>
<sequence>MLLRVDSLTVRYRTPDRNGDVRALTDASVSVEHGETYGLLGESGSGKTTLARALVGLLDDAGEVRGGHAWFDAVPPAWTDADGTPRADVVSDDTPVRADGTTDLLALPDAHLRDLRWAEIALVPQRAMGALDPAYTVGAQIREAVRRHHPDADAGRRARDALTRLGLRAARAEDHPHVLSGGERQRVVLAMALACDPALLVVDEPTTGLDAVARDRLLDDLASLDAAVLLVSHDLAALAETADRLAVLHDGRVVETGPTEAVLGDPASDHTAALRDAWRAGGGAWD</sequence>
<dbReference type="GO" id="GO:0005524">
    <property type="term" value="F:ATP binding"/>
    <property type="evidence" value="ECO:0007669"/>
    <property type="project" value="UniProtKB-KW"/>
</dbReference>
<dbReference type="InterPro" id="IPR027417">
    <property type="entry name" value="P-loop_NTPase"/>
</dbReference>
<keyword evidence="10" id="KW-1185">Reference proteome</keyword>
<dbReference type="AlphaFoldDB" id="A0A830G2L1"/>
<keyword evidence="2" id="KW-0813">Transport</keyword>
<dbReference type="InterPro" id="IPR050388">
    <property type="entry name" value="ABC_Ni/Peptide_Import"/>
</dbReference>
<dbReference type="CDD" id="cd03257">
    <property type="entry name" value="ABC_NikE_OppD_transporters"/>
    <property type="match status" value="1"/>
</dbReference>
<keyword evidence="3" id="KW-1003">Cell membrane</keyword>
<dbReference type="Gene3D" id="3.40.50.300">
    <property type="entry name" value="P-loop containing nucleotide triphosphate hydrolases"/>
    <property type="match status" value="1"/>
</dbReference>
<dbReference type="RefSeq" id="WP_188872713.1">
    <property type="nucleotide sequence ID" value="NZ_BMOO01000005.1"/>
</dbReference>
<reference evidence="8" key="2">
    <citation type="submission" date="2020-09" db="EMBL/GenBank/DDBJ databases">
        <authorList>
            <person name="Sun Q."/>
            <person name="Ohkuma M."/>
        </authorList>
    </citation>
    <scope>NUCLEOTIDE SEQUENCE</scope>
    <source>
        <strain evidence="8">JCM 16108</strain>
    </source>
</reference>
<gene>
    <name evidence="8" type="ORF">GCM10009017_22540</name>
    <name evidence="9" type="ORF">J2752_002323</name>
</gene>
<dbReference type="EMBL" id="BMOO01000005">
    <property type="protein sequence ID" value="GGM72106.1"/>
    <property type="molecule type" value="Genomic_DNA"/>
</dbReference>
<evidence type="ECO:0000256" key="4">
    <source>
        <dbReference type="ARBA" id="ARBA00022741"/>
    </source>
</evidence>
<protein>
    <submittedName>
        <fullName evidence="8">ABC transporter ATP-binding protein</fullName>
    </submittedName>
    <submittedName>
        <fullName evidence="9">ABC-type glutathione transport system ATPase component</fullName>
    </submittedName>
</protein>
<evidence type="ECO:0000313" key="10">
    <source>
        <dbReference type="Proteomes" id="UP000614609"/>
    </source>
</evidence>
<dbReference type="Pfam" id="PF00005">
    <property type="entry name" value="ABC_tran"/>
    <property type="match status" value="1"/>
</dbReference>
<keyword evidence="5 8" id="KW-0067">ATP-binding</keyword>
<dbReference type="EMBL" id="JAGGKO010000004">
    <property type="protein sequence ID" value="MBP1955400.1"/>
    <property type="molecule type" value="Genomic_DNA"/>
</dbReference>
<dbReference type="GO" id="GO:0005886">
    <property type="term" value="C:plasma membrane"/>
    <property type="evidence" value="ECO:0007669"/>
    <property type="project" value="UniProtKB-SubCell"/>
</dbReference>
<dbReference type="GO" id="GO:0016887">
    <property type="term" value="F:ATP hydrolysis activity"/>
    <property type="evidence" value="ECO:0007669"/>
    <property type="project" value="InterPro"/>
</dbReference>
<name>A0A830G2L1_9EURY</name>
<accession>A0A830G2L1</accession>